<dbReference type="Proteomes" id="UP000489600">
    <property type="component" value="Unassembled WGS sequence"/>
</dbReference>
<gene>
    <name evidence="1" type="ORF">ANE_LOCUS984</name>
</gene>
<dbReference type="EMBL" id="CABITT030000001">
    <property type="protein sequence ID" value="VVA90539.1"/>
    <property type="molecule type" value="Genomic_DNA"/>
</dbReference>
<evidence type="ECO:0000313" key="1">
    <source>
        <dbReference type="EMBL" id="VVA90539.1"/>
    </source>
</evidence>
<name>A0A565AND2_9BRAS</name>
<organism evidence="1 2">
    <name type="scientific">Arabis nemorensis</name>
    <dbReference type="NCBI Taxonomy" id="586526"/>
    <lineage>
        <taxon>Eukaryota</taxon>
        <taxon>Viridiplantae</taxon>
        <taxon>Streptophyta</taxon>
        <taxon>Embryophyta</taxon>
        <taxon>Tracheophyta</taxon>
        <taxon>Spermatophyta</taxon>
        <taxon>Magnoliopsida</taxon>
        <taxon>eudicotyledons</taxon>
        <taxon>Gunneridae</taxon>
        <taxon>Pentapetalae</taxon>
        <taxon>rosids</taxon>
        <taxon>malvids</taxon>
        <taxon>Brassicales</taxon>
        <taxon>Brassicaceae</taxon>
        <taxon>Arabideae</taxon>
        <taxon>Arabis</taxon>
    </lineage>
</organism>
<protein>
    <submittedName>
        <fullName evidence="1">Uncharacterized protein</fullName>
    </submittedName>
</protein>
<accession>A0A565AND2</accession>
<comment type="caution">
    <text evidence="1">The sequence shown here is derived from an EMBL/GenBank/DDBJ whole genome shotgun (WGS) entry which is preliminary data.</text>
</comment>
<keyword evidence="2" id="KW-1185">Reference proteome</keyword>
<evidence type="ECO:0000313" key="2">
    <source>
        <dbReference type="Proteomes" id="UP000489600"/>
    </source>
</evidence>
<proteinExistence type="predicted"/>
<reference evidence="1" key="1">
    <citation type="submission" date="2019-07" db="EMBL/GenBank/DDBJ databases">
        <authorList>
            <person name="Dittberner H."/>
        </authorList>
    </citation>
    <scope>NUCLEOTIDE SEQUENCE [LARGE SCALE GENOMIC DNA]</scope>
</reference>
<sequence length="181" mass="20821">MAENFQAKLYLDEDTKNLPYDMRADRFVQRINRILQPFDPELKLVSATAYGAFTTHELIPDQEKVTLESTYTHPDVAFSFNYLPARPPMCKDCKDDATVPKKPKKKLSYLKLKEIMLQDLHLELEDADTKLSPIVICTSDEDFEEVIELIISWGFKVILLTNVDAEDSLKNSAHLCSTSWF</sequence>
<dbReference type="AlphaFoldDB" id="A0A565AND2"/>